<keyword evidence="3" id="KW-1185">Reference proteome</keyword>
<dbReference type="STRING" id="5664.Q4QBT3"/>
<evidence type="ECO:0000256" key="1">
    <source>
        <dbReference type="SAM" id="MobiDB-lite"/>
    </source>
</evidence>
<dbReference type="RefSeq" id="XP_001683215.1">
    <property type="nucleotide sequence ID" value="XM_001683163.1"/>
</dbReference>
<dbReference type="EMBL" id="FR796418">
    <property type="protein sequence ID" value="CAJ04233.1"/>
    <property type="molecule type" value="Genomic_DNA"/>
</dbReference>
<dbReference type="VEuPathDB" id="TriTrypDB:LMJLV39_220011500"/>
<sequence>MPLVSATTSQEGGGTGGSAYLIHSICAVDDVTLIFAIASAAGADSAAHSPYDAALFSFCKAADGSEKAIPRGLRPSPSGTCCTGGIRDALYARSLAGSRETDFSSSAHEECGGCPTGCSGAEAASGVGNSVAPPTSGLHSRQSCVLLAHSAAAGAMASLSEGPSDSLAALRASQLMHLFHRSEADAKAPLADVTAGAPPAFSRSSSPHLSGDALAALHVVRQEAWQRSSDAANAPTPLVTAHDAASASVISTDVLCYFDCGCAALATFKLTRDSPRAEWLVQLGGCVWIPSAASSMSVPGRSAGAVKGWASALTWATGAPLVSSLVRPLPPTASLTASAGAHRDGSNSLLELLVVWCSPTVASSSLAFSSFTDARPVARYASLCCCSGNSPTAAATMSAWRLEKQAIFDMSELLRLAPRQSLSSEGVHDSVCSCSALPHASVRGLHWLPGTADFTQSYPLLAVLYAAPTVHSRRIDNLRGGPPEPCLDSMAVCYLKEDGPHLSATSVPAAVVPHKAPPMVMGRLLVGPWSVRGLSLAHPQFLFATALAGWRSPPSRPPPAANKQRATVAATSAPSAAQAFRAALHSCSDAATPVLGVFQRPAQEPYMTSSFFRSVADAVVRRGRREKTLAGAEFSDGDVVRLREFPHLQRAGIEQEGLQALRNSKVFAFVLYGGDGEVARCVLDGYVDDAQTTWMDPYIMSANVVGSPRATGNPRGRGGEVEKRTVARVCALLSEKASALSAERVHGHSAVVITIQAQWTRALPVVAERRHSNEVRTDGGIGASEHWSFSLHLSHRLRSSAGPGGLLRHSWCAAPLAMMGRILCWRSATASDDVSCLVCGYATAPYHGDTTSDEVDAHPHALLEGVFELRLSSSLMNGGDVGGRPAAVTETTNAALGVATRVGAATSQPSAALANLCPWAVGRCTRVLLPSAFSGVLHKASTADTLTTAFDLLSHTPTFSVAAARLGAAVSDSAVPVVLAWVAGEAHEAGVDNLAQTAPPLSATATSSRSSLLSCVRQLDAVALLRSGDVVGWRCASRSSAAEVRSAGHLRGEGAVLHLGAICHGLGHDVAPPLEQLFLESLLNRGAGADVVHMEVVIAPVEDSSRQVDHRQPSAGLSPMEAESSSLASAVTETAAKSTVLLVLAVGSLVGVVDLAAGAVVVVRDLRADLRDLPVREDGTTHSGDAPLATTDGAIRATAAVLRLQRLPVATPCGWMARGDAAQEGGGAAVGTSWYFVWRGVREGQRDHSSLTFVLRLSFLCFADVVSAHVGAASSSATGGATPAASVLDTENSTLPLVTLQVDACWAEEPKPAARSNVVSSASTPATSHHLSLRHAPSSAVAYFGWLPCATGCVDNGVGRAAPRGTAANTGSESSSAEAADSLPFLSVCDATLLRSLWPAMATDEIKMSVNQNCAPSSPPSGTVAPRCRPPLRFLRWGGVVPRPSLPSFCFLYNRIGATCVMEQLAGGGAAAGIGMPLNIVYRWLLGERRGADAALTPPERDRDVDLPYRLPCRQVLYVSTLRLDVRAVREHYDEHEPLPPDRAVSGSPPVAAPGSEPARSSLDPTSWHVLLCTLLLDKGEQASKTNCSTRTLSGVSASFDVGAVAASATRIDWRQSRAASYLLCGVPACAPVVPPQQQPGSAAPAHHSPLFTWHWIPLYVSTSFPAPDSSGGVQQHNVPLAVTRVLPSPRRSSAATLSSTGAATAIAKNVRHGVTPRSYFYCEGILCSPAAAAAPHDPHACYCLSVEGDRLRHLLDQSAIAASTEGIEQVYMYATVNPDLVRVVGA</sequence>
<dbReference type="InParanoid" id="Q4QBT3"/>
<dbReference type="VEuPathDB" id="TriTrypDB:LMJSD75_220011600"/>
<evidence type="ECO:0000313" key="3">
    <source>
        <dbReference type="Proteomes" id="UP000000542"/>
    </source>
</evidence>
<feature type="region of interest" description="Disordered" evidence="1">
    <location>
        <begin position="1535"/>
        <end position="1563"/>
    </location>
</feature>
<gene>
    <name evidence="2" type="ORF">LMJF_22_0640</name>
</gene>
<dbReference type="HOGENOM" id="CLU_238435_0_0_1"/>
<reference evidence="2 3" key="1">
    <citation type="journal article" date="2005" name="Science">
        <title>The genome of the kinetoplastid parasite, Leishmania major.</title>
        <authorList>
            <person name="Ivens A.C."/>
            <person name="Peacock C.S."/>
            <person name="Worthey E.A."/>
            <person name="Murphy L."/>
            <person name="Aggarwal G."/>
            <person name="Berriman M."/>
            <person name="Sisk E."/>
            <person name="Rajandream M.A."/>
            <person name="Adlem E."/>
            <person name="Aert R."/>
            <person name="Anupama A."/>
            <person name="Apostolou Z."/>
            <person name="Attipoe P."/>
            <person name="Bason N."/>
            <person name="Bauser C."/>
            <person name="Beck A."/>
            <person name="Beverley S.M."/>
            <person name="Bianchettin G."/>
            <person name="Borzym K."/>
            <person name="Bothe G."/>
            <person name="Bruschi C.V."/>
            <person name="Collins M."/>
            <person name="Cadag E."/>
            <person name="Ciarloni L."/>
            <person name="Clayton C."/>
            <person name="Coulson R.M."/>
            <person name="Cronin A."/>
            <person name="Cruz A.K."/>
            <person name="Davies R.M."/>
            <person name="De Gaudenzi J."/>
            <person name="Dobson D.E."/>
            <person name="Duesterhoeft A."/>
            <person name="Fazelina G."/>
            <person name="Fosker N."/>
            <person name="Frasch A.C."/>
            <person name="Fraser A."/>
            <person name="Fuchs M."/>
            <person name="Gabel C."/>
            <person name="Goble A."/>
            <person name="Goffeau A."/>
            <person name="Harris D."/>
            <person name="Hertz-Fowler C."/>
            <person name="Hilbert H."/>
            <person name="Horn D."/>
            <person name="Huang Y."/>
            <person name="Klages S."/>
            <person name="Knights A."/>
            <person name="Kube M."/>
            <person name="Larke N."/>
            <person name="Litvin L."/>
            <person name="Lord A."/>
            <person name="Louie T."/>
            <person name="Marra M."/>
            <person name="Masuy D."/>
            <person name="Matthews K."/>
            <person name="Michaeli S."/>
            <person name="Mottram J.C."/>
            <person name="Muller-Auer S."/>
            <person name="Munden H."/>
            <person name="Nelson S."/>
            <person name="Norbertczak H."/>
            <person name="Oliver K."/>
            <person name="O'neil S."/>
            <person name="Pentony M."/>
            <person name="Pohl T.M."/>
            <person name="Price C."/>
            <person name="Purnelle B."/>
            <person name="Quail M.A."/>
            <person name="Rabbinowitsch E."/>
            <person name="Reinhardt R."/>
            <person name="Rieger M."/>
            <person name="Rinta J."/>
            <person name="Robben J."/>
            <person name="Robertson L."/>
            <person name="Ruiz J.C."/>
            <person name="Rutter S."/>
            <person name="Saunders D."/>
            <person name="Schafer M."/>
            <person name="Schein J."/>
            <person name="Schwartz D.C."/>
            <person name="Seeger K."/>
            <person name="Seyler A."/>
            <person name="Sharp S."/>
            <person name="Shin H."/>
            <person name="Sivam D."/>
            <person name="Squares R."/>
            <person name="Squares S."/>
            <person name="Tosato V."/>
            <person name="Vogt C."/>
            <person name="Volckaert G."/>
            <person name="Wambutt R."/>
            <person name="Warren T."/>
            <person name="Wedler H."/>
            <person name="Woodward J."/>
            <person name="Zhou S."/>
            <person name="Zimmermann W."/>
            <person name="Smith D.F."/>
            <person name="Blackwell J.M."/>
            <person name="Stuart K.D."/>
            <person name="Barrell B."/>
            <person name="Myler P.J."/>
        </authorList>
    </citation>
    <scope>NUCLEOTIDE SEQUENCE [LARGE SCALE GENOMIC DNA]</scope>
    <source>
        <strain evidence="3">MHOM/IL/81/Friedlin</strain>
    </source>
</reference>
<accession>Q4QBT3</accession>
<organism evidence="2 3">
    <name type="scientific">Leishmania major</name>
    <dbReference type="NCBI Taxonomy" id="5664"/>
    <lineage>
        <taxon>Eukaryota</taxon>
        <taxon>Discoba</taxon>
        <taxon>Euglenozoa</taxon>
        <taxon>Kinetoplastea</taxon>
        <taxon>Metakinetoplastina</taxon>
        <taxon>Trypanosomatida</taxon>
        <taxon>Trypanosomatidae</taxon>
        <taxon>Leishmaniinae</taxon>
        <taxon>Leishmania</taxon>
    </lineage>
</organism>
<dbReference type="eggNOG" id="ENOG502SE7S">
    <property type="taxonomic scope" value="Eukaryota"/>
</dbReference>
<dbReference type="KEGG" id="lma:LMJF_22_0640"/>
<name>Q4QBT3_LEIMA</name>
<dbReference type="VEuPathDB" id="TriTrypDB:LmjF.22.0640"/>
<evidence type="ECO:0000313" key="2">
    <source>
        <dbReference type="EMBL" id="CAJ04233.1"/>
    </source>
</evidence>
<dbReference type="OMA" id="LIHSICA"/>
<protein>
    <submittedName>
        <fullName evidence="2">Uncharacterized protein</fullName>
    </submittedName>
</protein>
<dbReference type="Proteomes" id="UP000000542">
    <property type="component" value="Chromosome 22"/>
</dbReference>
<dbReference type="VEuPathDB" id="TriTrypDB:LMJFC_220012500"/>
<proteinExistence type="predicted"/>
<dbReference type="GeneID" id="5651823"/>
<reference evidence="2 3" key="2">
    <citation type="journal article" date="2011" name="Genome Res.">
        <title>Chromosome and gene copy number variation allow major structural change between species and strains of Leishmania.</title>
        <authorList>
            <person name="Rogers M.B."/>
            <person name="Hilley J.D."/>
            <person name="Dickens N.J."/>
            <person name="Wilkes J."/>
            <person name="Bates P.A."/>
            <person name="Depledge D.P."/>
            <person name="Harris D."/>
            <person name="Her Y."/>
            <person name="Herzyk P."/>
            <person name="Imamura H."/>
            <person name="Otto T.D."/>
            <person name="Sanders M."/>
            <person name="Seeger K."/>
            <person name="Dujardin J.C."/>
            <person name="Berriman M."/>
            <person name="Smith D.F."/>
            <person name="Hertz-Fowler C."/>
            <person name="Mottram J.C."/>
        </authorList>
    </citation>
    <scope>NUCLEOTIDE SEQUENCE [LARGE SCALE GENOMIC DNA]</scope>
    <source>
        <strain evidence="3">MHOM/IL/81/Friedlin</strain>
    </source>
</reference>